<proteinExistence type="predicted"/>
<dbReference type="CDD" id="cd02440">
    <property type="entry name" value="AdoMet_MTases"/>
    <property type="match status" value="1"/>
</dbReference>
<dbReference type="SUPFAM" id="SSF53335">
    <property type="entry name" value="S-adenosyl-L-methionine-dependent methyltransferases"/>
    <property type="match status" value="1"/>
</dbReference>
<keyword evidence="3" id="KW-1185">Reference proteome</keyword>
<dbReference type="GO" id="GO:0008168">
    <property type="term" value="F:methyltransferase activity"/>
    <property type="evidence" value="ECO:0007669"/>
    <property type="project" value="UniProtKB-KW"/>
</dbReference>
<evidence type="ECO:0000313" key="2">
    <source>
        <dbReference type="EMBL" id="MBB5935818.1"/>
    </source>
</evidence>
<feature type="compositionally biased region" description="Low complexity" evidence="1">
    <location>
        <begin position="242"/>
        <end position="258"/>
    </location>
</feature>
<dbReference type="AlphaFoldDB" id="A0A7W9Q9T8"/>
<sequence length="287" mass="31056">MEWVREFYAQTGAWWAAADAKVSERDQERVRLLRENGGATARRVLELGAGYGATSVATARAGYAVTAVEISDRVDHADHLAHDLGPGTLTVHKEDFYAVELAGRFDAVMYWNGFGIGTDSDQRLLLRRIANLWLAPGGVALIDVFNPFVWAKWDGDEEHLLPDPEAGYAYELREQTRFDPLTCTATDTWWQVAQPDQKISQTLRCYAPADLALLLGGTGLELVDLVIGGQSVGLPGTPPAGPAAAPVAGPVAEPAASPDPSATMQELLHHHHEYLAVLRHAPAPHPG</sequence>
<protein>
    <submittedName>
        <fullName evidence="2">SAM-dependent methyltransferase</fullName>
    </submittedName>
</protein>
<reference evidence="2 3" key="1">
    <citation type="submission" date="2020-08" db="EMBL/GenBank/DDBJ databases">
        <title>Genomic Encyclopedia of Type Strains, Phase III (KMG-III): the genomes of soil and plant-associated and newly described type strains.</title>
        <authorList>
            <person name="Whitman W."/>
        </authorList>
    </citation>
    <scope>NUCLEOTIDE SEQUENCE [LARGE SCALE GENOMIC DNA]</scope>
    <source>
        <strain evidence="2 3">CECT 8305</strain>
    </source>
</reference>
<dbReference type="RefSeq" id="WP_184572487.1">
    <property type="nucleotide sequence ID" value="NZ_JACHJL010000006.1"/>
</dbReference>
<dbReference type="InterPro" id="IPR029063">
    <property type="entry name" value="SAM-dependent_MTases_sf"/>
</dbReference>
<keyword evidence="2" id="KW-0808">Transferase</keyword>
<accession>A0A7W9Q9T8</accession>
<evidence type="ECO:0000256" key="1">
    <source>
        <dbReference type="SAM" id="MobiDB-lite"/>
    </source>
</evidence>
<name>A0A7W9Q9T8_9ACTN</name>
<comment type="caution">
    <text evidence="2">The sequence shown here is derived from an EMBL/GenBank/DDBJ whole genome shotgun (WGS) entry which is preliminary data.</text>
</comment>
<organism evidence="2 3">
    <name type="scientific">Streptomyces zagrosensis</name>
    <dbReference type="NCBI Taxonomy" id="1042984"/>
    <lineage>
        <taxon>Bacteria</taxon>
        <taxon>Bacillati</taxon>
        <taxon>Actinomycetota</taxon>
        <taxon>Actinomycetes</taxon>
        <taxon>Kitasatosporales</taxon>
        <taxon>Streptomycetaceae</taxon>
        <taxon>Streptomyces</taxon>
    </lineage>
</organism>
<dbReference type="Gene3D" id="3.40.50.150">
    <property type="entry name" value="Vaccinia Virus protein VP39"/>
    <property type="match status" value="1"/>
</dbReference>
<evidence type="ECO:0000313" key="3">
    <source>
        <dbReference type="Proteomes" id="UP000588098"/>
    </source>
</evidence>
<keyword evidence="2" id="KW-0489">Methyltransferase</keyword>
<dbReference type="Pfam" id="PF13489">
    <property type="entry name" value="Methyltransf_23"/>
    <property type="match status" value="1"/>
</dbReference>
<dbReference type="GO" id="GO:0032259">
    <property type="term" value="P:methylation"/>
    <property type="evidence" value="ECO:0007669"/>
    <property type="project" value="UniProtKB-KW"/>
</dbReference>
<feature type="region of interest" description="Disordered" evidence="1">
    <location>
        <begin position="238"/>
        <end position="261"/>
    </location>
</feature>
<gene>
    <name evidence="2" type="ORF">FHS42_002887</name>
</gene>
<dbReference type="EMBL" id="JACHJL010000006">
    <property type="protein sequence ID" value="MBB5935818.1"/>
    <property type="molecule type" value="Genomic_DNA"/>
</dbReference>
<dbReference type="Proteomes" id="UP000588098">
    <property type="component" value="Unassembled WGS sequence"/>
</dbReference>